<feature type="transmembrane region" description="Helical" evidence="1">
    <location>
        <begin position="113"/>
        <end position="130"/>
    </location>
</feature>
<name>A0A6A6AFU8_9PLEO</name>
<accession>A0A6A6AFU8</accession>
<organism evidence="2 3">
    <name type="scientific">Dothidotthia symphoricarpi CBS 119687</name>
    <dbReference type="NCBI Taxonomy" id="1392245"/>
    <lineage>
        <taxon>Eukaryota</taxon>
        <taxon>Fungi</taxon>
        <taxon>Dikarya</taxon>
        <taxon>Ascomycota</taxon>
        <taxon>Pezizomycotina</taxon>
        <taxon>Dothideomycetes</taxon>
        <taxon>Pleosporomycetidae</taxon>
        <taxon>Pleosporales</taxon>
        <taxon>Dothidotthiaceae</taxon>
        <taxon>Dothidotthia</taxon>
    </lineage>
</organism>
<proteinExistence type="predicted"/>
<keyword evidence="3" id="KW-1185">Reference proteome</keyword>
<feature type="transmembrane region" description="Helical" evidence="1">
    <location>
        <begin position="20"/>
        <end position="46"/>
    </location>
</feature>
<keyword evidence="1" id="KW-1133">Transmembrane helix</keyword>
<dbReference type="AlphaFoldDB" id="A0A6A6AFU8"/>
<feature type="transmembrane region" description="Helical" evidence="1">
    <location>
        <begin position="142"/>
        <end position="163"/>
    </location>
</feature>
<dbReference type="InterPro" id="IPR013869">
    <property type="entry name" value="DUF1757"/>
</dbReference>
<protein>
    <submittedName>
        <fullName evidence="2">Uncharacterized protein</fullName>
    </submittedName>
</protein>
<dbReference type="RefSeq" id="XP_033525239.1">
    <property type="nucleotide sequence ID" value="XM_033663567.1"/>
</dbReference>
<dbReference type="PANTHER" id="PTHR38636:SF1">
    <property type="entry name" value="CHLORIDE CHANNEL PROTEIN CLC-D"/>
    <property type="match status" value="1"/>
</dbReference>
<dbReference type="GeneID" id="54403999"/>
<sequence>MTSLFPHTPYAEDQPYAHSILYLHVMRASAMSFTFVSLAGVPISVLASRYRQTSIDPKMLLSRTLKISGRSLVLGTMVGAAMTWGQMMGREDIEWKDRSWRILENKGEVDTDWVTIGGAGAGVVAASLGARRGKVPAGVGNAVLGGTGIGMSIGVPYMIASFARGRKPA</sequence>
<dbReference type="PANTHER" id="PTHR38636">
    <property type="entry name" value="PROTEIN CBG20488"/>
    <property type="match status" value="1"/>
</dbReference>
<keyword evidence="1" id="KW-0472">Membrane</keyword>
<dbReference type="EMBL" id="ML977503">
    <property type="protein sequence ID" value="KAF2130852.1"/>
    <property type="molecule type" value="Genomic_DNA"/>
</dbReference>
<evidence type="ECO:0000256" key="1">
    <source>
        <dbReference type="SAM" id="Phobius"/>
    </source>
</evidence>
<reference evidence="2" key="1">
    <citation type="journal article" date="2020" name="Stud. Mycol.">
        <title>101 Dothideomycetes genomes: a test case for predicting lifestyles and emergence of pathogens.</title>
        <authorList>
            <person name="Haridas S."/>
            <person name="Albert R."/>
            <person name="Binder M."/>
            <person name="Bloem J."/>
            <person name="Labutti K."/>
            <person name="Salamov A."/>
            <person name="Andreopoulos B."/>
            <person name="Baker S."/>
            <person name="Barry K."/>
            <person name="Bills G."/>
            <person name="Bluhm B."/>
            <person name="Cannon C."/>
            <person name="Castanera R."/>
            <person name="Culley D."/>
            <person name="Daum C."/>
            <person name="Ezra D."/>
            <person name="Gonzalez J."/>
            <person name="Henrissat B."/>
            <person name="Kuo A."/>
            <person name="Liang C."/>
            <person name="Lipzen A."/>
            <person name="Lutzoni F."/>
            <person name="Magnuson J."/>
            <person name="Mondo S."/>
            <person name="Nolan M."/>
            <person name="Ohm R."/>
            <person name="Pangilinan J."/>
            <person name="Park H.-J."/>
            <person name="Ramirez L."/>
            <person name="Alfaro M."/>
            <person name="Sun H."/>
            <person name="Tritt A."/>
            <person name="Yoshinaga Y."/>
            <person name="Zwiers L.-H."/>
            <person name="Turgeon B."/>
            <person name="Goodwin S."/>
            <person name="Spatafora J."/>
            <person name="Crous P."/>
            <person name="Grigoriev I."/>
        </authorList>
    </citation>
    <scope>NUCLEOTIDE SEQUENCE</scope>
    <source>
        <strain evidence="2">CBS 119687</strain>
    </source>
</reference>
<dbReference type="OrthoDB" id="544298at2759"/>
<gene>
    <name evidence="2" type="ORF">P153DRAFT_287857</name>
</gene>
<dbReference type="Proteomes" id="UP000799771">
    <property type="component" value="Unassembled WGS sequence"/>
</dbReference>
<evidence type="ECO:0000313" key="2">
    <source>
        <dbReference type="EMBL" id="KAF2130852.1"/>
    </source>
</evidence>
<dbReference type="Pfam" id="PF08560">
    <property type="entry name" value="DUF1757"/>
    <property type="match status" value="1"/>
</dbReference>
<keyword evidence="1" id="KW-0812">Transmembrane</keyword>
<feature type="transmembrane region" description="Helical" evidence="1">
    <location>
        <begin position="67"/>
        <end position="87"/>
    </location>
</feature>
<evidence type="ECO:0000313" key="3">
    <source>
        <dbReference type="Proteomes" id="UP000799771"/>
    </source>
</evidence>